<dbReference type="AlphaFoldDB" id="A0A7W4IPG7"/>
<keyword evidence="1" id="KW-1133">Transmembrane helix</keyword>
<keyword evidence="4" id="KW-1185">Reference proteome</keyword>
<evidence type="ECO:0000313" key="3">
    <source>
        <dbReference type="EMBL" id="MBB2195725.1"/>
    </source>
</evidence>
<keyword evidence="1" id="KW-0472">Membrane</keyword>
<dbReference type="RefSeq" id="WP_182975612.1">
    <property type="nucleotide sequence ID" value="NZ_JABEQN010000039.1"/>
</dbReference>
<organism evidence="2 5">
    <name type="scientific">Gluconacetobacter dulcium</name>
    <dbReference type="NCBI Taxonomy" id="2729096"/>
    <lineage>
        <taxon>Bacteria</taxon>
        <taxon>Pseudomonadati</taxon>
        <taxon>Pseudomonadota</taxon>
        <taxon>Alphaproteobacteria</taxon>
        <taxon>Acetobacterales</taxon>
        <taxon>Acetobacteraceae</taxon>
        <taxon>Gluconacetobacter</taxon>
    </lineage>
</organism>
<dbReference type="Proteomes" id="UP000540490">
    <property type="component" value="Unassembled WGS sequence"/>
</dbReference>
<gene>
    <name evidence="3" type="ORF">HLH25_19255</name>
    <name evidence="2" type="ORF">HLH26_19210</name>
</gene>
<evidence type="ECO:0000313" key="4">
    <source>
        <dbReference type="Proteomes" id="UP000540490"/>
    </source>
</evidence>
<dbReference type="Proteomes" id="UP000561077">
    <property type="component" value="Unassembled WGS sequence"/>
</dbReference>
<feature type="transmembrane region" description="Helical" evidence="1">
    <location>
        <begin position="186"/>
        <end position="214"/>
    </location>
</feature>
<reference evidence="4 5" key="1">
    <citation type="submission" date="2020-04" db="EMBL/GenBank/DDBJ databases">
        <title>Description of novel Gluconacetobacter.</title>
        <authorList>
            <person name="Sombolestani A."/>
        </authorList>
    </citation>
    <scope>NUCLEOTIDE SEQUENCE [LARGE SCALE GENOMIC DNA]</scope>
    <source>
        <strain evidence="3 4">LMG 1728</strain>
        <strain evidence="2 5">LMG 1731</strain>
    </source>
</reference>
<protein>
    <submittedName>
        <fullName evidence="2">Uncharacterized protein</fullName>
    </submittedName>
</protein>
<dbReference type="EMBL" id="JABEQO010000040">
    <property type="protein sequence ID" value="MBB2166614.1"/>
    <property type="molecule type" value="Genomic_DNA"/>
</dbReference>
<dbReference type="EMBL" id="JABEQN010000039">
    <property type="protein sequence ID" value="MBB2195725.1"/>
    <property type="molecule type" value="Genomic_DNA"/>
</dbReference>
<keyword evidence="1" id="KW-0812">Transmembrane</keyword>
<proteinExistence type="predicted"/>
<evidence type="ECO:0000256" key="1">
    <source>
        <dbReference type="SAM" id="Phobius"/>
    </source>
</evidence>
<accession>A0A7W4IPG7</accession>
<name>A0A7W4IPG7_9PROT</name>
<feature type="transmembrane region" description="Helical" evidence="1">
    <location>
        <begin position="220"/>
        <end position="242"/>
    </location>
</feature>
<comment type="caution">
    <text evidence="2">The sequence shown here is derived from an EMBL/GenBank/DDBJ whole genome shotgun (WGS) entry which is preliminary data.</text>
</comment>
<evidence type="ECO:0000313" key="2">
    <source>
        <dbReference type="EMBL" id="MBB2166614.1"/>
    </source>
</evidence>
<sequence length="381" mass="41848">MMQLIATTDARDITPLAYRGQRVVELWSEFSGLFEKLSGATGRGLLAEPEDHGNGRIDWYGMPGQDHPQAERVARFGQLRAEIEQAATRQADRLSRTEKDLLALLPQVFAIPDETYIRSGANGPLLVGWGHQAVTQKLARIDIMGEGRAPPPPEAPPPPPVAERMDILPPPTPPAPPRLPGAWREWAVLLGMLGGMALLIWLLAHLGGVLVPWLCLHPSLPLWLLLLLALLLLGLLASRLPWRAWHDLLRVRRVGALGGTLQVVLCWGDLNDLDLHVICPDGRRIYFKNRTHGGGHLLHDANAQRDGAPPPTRRPVETIVWRAGPPPGFYTVVVDPFAMPTAAASRFSVTVRYRGAVLVSHRDSVSAGERMMPVCNFDIPA</sequence>
<evidence type="ECO:0000313" key="5">
    <source>
        <dbReference type="Proteomes" id="UP000561077"/>
    </source>
</evidence>